<keyword evidence="2" id="KW-1185">Reference proteome</keyword>
<evidence type="ECO:0000313" key="1">
    <source>
        <dbReference type="EnsemblPlants" id="AVESA.00010b.r2.6AG1057290.1.CDS"/>
    </source>
</evidence>
<sequence length="159" mass="18900">MSLRSVERIRKRKNEDEEIMFVILPALHLHLTCPKERVKRLLSFLYGKERVRELLGGHLKNCLVAFRMEPHIFMWLASYLRDQGLISDSRIKVEEKLAFFLYMLSHNASYEKLQLEFQHSGWSFSKQSKTRIVFLGDHMNQINRDLKSCPLPQKKHCRA</sequence>
<dbReference type="EnsemblPlants" id="AVESA.00010b.r2.6AG1057290.1">
    <property type="protein sequence ID" value="AVESA.00010b.r2.6AG1057290.1.CDS"/>
    <property type="gene ID" value="AVESA.00010b.r2.6AG1057290"/>
</dbReference>
<dbReference type="Proteomes" id="UP001732700">
    <property type="component" value="Chromosome 6A"/>
</dbReference>
<organism evidence="1 2">
    <name type="scientific">Avena sativa</name>
    <name type="common">Oat</name>
    <dbReference type="NCBI Taxonomy" id="4498"/>
    <lineage>
        <taxon>Eukaryota</taxon>
        <taxon>Viridiplantae</taxon>
        <taxon>Streptophyta</taxon>
        <taxon>Embryophyta</taxon>
        <taxon>Tracheophyta</taxon>
        <taxon>Spermatophyta</taxon>
        <taxon>Magnoliopsida</taxon>
        <taxon>Liliopsida</taxon>
        <taxon>Poales</taxon>
        <taxon>Poaceae</taxon>
        <taxon>BOP clade</taxon>
        <taxon>Pooideae</taxon>
        <taxon>Poodae</taxon>
        <taxon>Poeae</taxon>
        <taxon>Poeae Chloroplast Group 1 (Aveneae type)</taxon>
        <taxon>Aveninae</taxon>
        <taxon>Avena</taxon>
    </lineage>
</organism>
<accession>A0ACD5Z061</accession>
<proteinExistence type="predicted"/>
<evidence type="ECO:0000313" key="2">
    <source>
        <dbReference type="Proteomes" id="UP001732700"/>
    </source>
</evidence>
<reference evidence="1" key="1">
    <citation type="submission" date="2021-05" db="EMBL/GenBank/DDBJ databases">
        <authorList>
            <person name="Scholz U."/>
            <person name="Mascher M."/>
            <person name="Fiebig A."/>
        </authorList>
    </citation>
    <scope>NUCLEOTIDE SEQUENCE [LARGE SCALE GENOMIC DNA]</scope>
</reference>
<reference evidence="1" key="2">
    <citation type="submission" date="2025-09" db="UniProtKB">
        <authorList>
            <consortium name="EnsemblPlants"/>
        </authorList>
    </citation>
    <scope>IDENTIFICATION</scope>
</reference>
<name>A0ACD5Z061_AVESA</name>
<protein>
    <submittedName>
        <fullName evidence="1">Uncharacterized protein</fullName>
    </submittedName>
</protein>